<dbReference type="SMART" id="SM00116">
    <property type="entry name" value="CBS"/>
    <property type="match status" value="2"/>
</dbReference>
<dbReference type="PANTHER" id="PTHR43773:SF1">
    <property type="entry name" value="MAGNESIUM TRANSPORTER MGTE"/>
    <property type="match status" value="1"/>
</dbReference>
<feature type="domain" description="CBS" evidence="10">
    <location>
        <begin position="143"/>
        <end position="205"/>
    </location>
</feature>
<dbReference type="NCBIfam" id="TIGR00400">
    <property type="entry name" value="mgtE"/>
    <property type="match status" value="1"/>
</dbReference>
<evidence type="ECO:0000256" key="3">
    <source>
        <dbReference type="ARBA" id="ARBA00022448"/>
    </source>
</evidence>
<keyword evidence="5 9" id="KW-0460">Magnesium</keyword>
<comment type="caution">
    <text evidence="11">The sequence shown here is derived from an EMBL/GenBank/DDBJ whole genome shotgun (WGS) entry which is preliminary data.</text>
</comment>
<dbReference type="SUPFAM" id="SSF54631">
    <property type="entry name" value="CBS-domain pair"/>
    <property type="match status" value="1"/>
</dbReference>
<dbReference type="Gene3D" id="1.25.60.10">
    <property type="entry name" value="MgtE N-terminal domain-like"/>
    <property type="match status" value="1"/>
</dbReference>
<dbReference type="InterPro" id="IPR006669">
    <property type="entry name" value="MgtE_transporter"/>
</dbReference>
<comment type="function">
    <text evidence="9">Acts as a magnesium transporter.</text>
</comment>
<evidence type="ECO:0000256" key="6">
    <source>
        <dbReference type="ARBA" id="ARBA00022989"/>
    </source>
</evidence>
<evidence type="ECO:0000256" key="2">
    <source>
        <dbReference type="ARBA" id="ARBA00009749"/>
    </source>
</evidence>
<dbReference type="PANTHER" id="PTHR43773">
    <property type="entry name" value="MAGNESIUM TRANSPORTER MGTE"/>
    <property type="match status" value="1"/>
</dbReference>
<dbReference type="InterPro" id="IPR036739">
    <property type="entry name" value="SLC41_membr_dom_sf"/>
</dbReference>
<feature type="transmembrane region" description="Helical" evidence="9">
    <location>
        <begin position="317"/>
        <end position="339"/>
    </location>
</feature>
<dbReference type="SMART" id="SM00924">
    <property type="entry name" value="MgtE_N"/>
    <property type="match status" value="1"/>
</dbReference>
<keyword evidence="12" id="KW-1185">Reference proteome</keyword>
<evidence type="ECO:0000256" key="7">
    <source>
        <dbReference type="ARBA" id="ARBA00023136"/>
    </source>
</evidence>
<feature type="domain" description="CBS" evidence="10">
    <location>
        <begin position="206"/>
        <end position="265"/>
    </location>
</feature>
<sequence>MDDIRDEVLDQLKHMQFLIDENQLDDAKKIFLTLHDFEQATIFVNLNATHRHALIKILSDQELADVFDDIDEEPKKIIGLLEELSPKRASHILNLMYTDNVADILSVMEIEELATYLSLMPKDDAEELRQLINYEDQTAGALLATEYLAIEPDCTIGEALQRVKQEANNAETIYYVYVVDDTEKLVGVVSLRDLLTNPDDYLLKTITNTRIISVHPADDQEDVAKMMRDYDFLALPVTDVFNHMIGIITIDDIVDVMDEEAISDYSGLAGVNVDQGTINPFLAAAKRLPWLITLLFLGMSTASLISHYETLVAKASVLAVFISLITGTAGNAGTQSLAVAVRGIALDEEKSMLKMIFTEILIGLLIGTITGLTIFIIVGIWQANWLLGFIIGISMMAAITVANVAGALIPLGMNKIGVDPAVASGPFISTLSDLTSVLIYFSIAQIFLSNFMNHH</sequence>
<keyword evidence="6 9" id="KW-1133">Transmembrane helix</keyword>
<dbReference type="Pfam" id="PF01769">
    <property type="entry name" value="MgtE"/>
    <property type="match status" value="1"/>
</dbReference>
<dbReference type="Gene3D" id="1.10.357.20">
    <property type="entry name" value="SLC41 divalent cation transporters, integral membrane domain"/>
    <property type="match status" value="1"/>
</dbReference>
<dbReference type="InterPro" id="IPR038076">
    <property type="entry name" value="MgtE_N_sf"/>
</dbReference>
<evidence type="ECO:0000256" key="8">
    <source>
        <dbReference type="PROSITE-ProRule" id="PRU00703"/>
    </source>
</evidence>
<dbReference type="Gene3D" id="3.10.580.10">
    <property type="entry name" value="CBS-domain"/>
    <property type="match status" value="1"/>
</dbReference>
<feature type="transmembrane region" description="Helical" evidence="9">
    <location>
        <begin position="421"/>
        <end position="448"/>
    </location>
</feature>
<evidence type="ECO:0000256" key="4">
    <source>
        <dbReference type="ARBA" id="ARBA00022692"/>
    </source>
</evidence>
<comment type="subcellular location">
    <subcellularLocation>
        <location evidence="9">Cell membrane</location>
        <topology evidence="9">Multi-pass membrane protein</topology>
    </subcellularLocation>
    <subcellularLocation>
        <location evidence="1">Membrane</location>
        <topology evidence="1">Multi-pass membrane protein</topology>
    </subcellularLocation>
</comment>
<dbReference type="Pfam" id="PF03448">
    <property type="entry name" value="MgtE_N"/>
    <property type="match status" value="1"/>
</dbReference>
<comment type="subunit">
    <text evidence="9">Homodimer.</text>
</comment>
<comment type="similarity">
    <text evidence="2 9">Belongs to the SLC41A transporter family.</text>
</comment>
<keyword evidence="3 9" id="KW-0813">Transport</keyword>
<dbReference type="InterPro" id="IPR000644">
    <property type="entry name" value="CBS_dom"/>
</dbReference>
<dbReference type="RefSeq" id="WP_205143515.1">
    <property type="nucleotide sequence ID" value="NZ_JAFBDN010000007.1"/>
</dbReference>
<protein>
    <recommendedName>
        <fullName evidence="9">Magnesium transporter MgtE</fullName>
    </recommendedName>
</protein>
<feature type="transmembrane region" description="Helical" evidence="9">
    <location>
        <begin position="387"/>
        <end position="409"/>
    </location>
</feature>
<keyword evidence="9" id="KW-1003">Cell membrane</keyword>
<evidence type="ECO:0000256" key="9">
    <source>
        <dbReference type="RuleBase" id="RU362011"/>
    </source>
</evidence>
<accession>A0ABT0VI79</accession>
<evidence type="ECO:0000313" key="11">
    <source>
        <dbReference type="EMBL" id="MCM2437531.1"/>
    </source>
</evidence>
<evidence type="ECO:0000259" key="10">
    <source>
        <dbReference type="PROSITE" id="PS51371"/>
    </source>
</evidence>
<keyword evidence="8" id="KW-0129">CBS domain</keyword>
<dbReference type="EMBL" id="JAGMVS010000064">
    <property type="protein sequence ID" value="MCM2437531.1"/>
    <property type="molecule type" value="Genomic_DNA"/>
</dbReference>
<keyword evidence="7 9" id="KW-0472">Membrane</keyword>
<evidence type="ECO:0000256" key="5">
    <source>
        <dbReference type="ARBA" id="ARBA00022842"/>
    </source>
</evidence>
<feature type="transmembrane region" description="Helical" evidence="9">
    <location>
        <begin position="288"/>
        <end position="305"/>
    </location>
</feature>
<evidence type="ECO:0000256" key="1">
    <source>
        <dbReference type="ARBA" id="ARBA00004141"/>
    </source>
</evidence>
<dbReference type="Pfam" id="PF00571">
    <property type="entry name" value="CBS"/>
    <property type="match status" value="2"/>
</dbReference>
<feature type="transmembrane region" description="Helical" evidence="9">
    <location>
        <begin position="360"/>
        <end position="381"/>
    </location>
</feature>
<gene>
    <name evidence="11" type="primary">mgtE</name>
    <name evidence="11" type="ORF">KAK10_06375</name>
</gene>
<dbReference type="InterPro" id="IPR046342">
    <property type="entry name" value="CBS_dom_sf"/>
</dbReference>
<dbReference type="Proteomes" id="UP001057481">
    <property type="component" value="Unassembled WGS sequence"/>
</dbReference>
<keyword evidence="9" id="KW-0479">Metal-binding</keyword>
<evidence type="ECO:0000313" key="12">
    <source>
        <dbReference type="Proteomes" id="UP001057481"/>
    </source>
</evidence>
<dbReference type="PROSITE" id="PS51371">
    <property type="entry name" value="CBS"/>
    <property type="match status" value="2"/>
</dbReference>
<organism evidence="11 12">
    <name type="scientific">Periweissella beninensis</name>
    <dbReference type="NCBI Taxonomy" id="504936"/>
    <lineage>
        <taxon>Bacteria</taxon>
        <taxon>Bacillati</taxon>
        <taxon>Bacillota</taxon>
        <taxon>Bacilli</taxon>
        <taxon>Lactobacillales</taxon>
        <taxon>Lactobacillaceae</taxon>
        <taxon>Periweissella</taxon>
    </lineage>
</organism>
<dbReference type="InterPro" id="IPR006667">
    <property type="entry name" value="SLC41_membr_dom"/>
</dbReference>
<reference evidence="11" key="1">
    <citation type="submission" date="2021-04" db="EMBL/GenBank/DDBJ databases">
        <title>Taxonomic assessment of Weissella genus.</title>
        <authorList>
            <person name="Fanelli F."/>
            <person name="Chieffi D."/>
            <person name="Dell'Aquila A."/>
            <person name="Gyu-Sung C."/>
            <person name="Franz C.M.A.P."/>
            <person name="Fusco V."/>
        </authorList>
    </citation>
    <scope>NUCLEOTIDE SEQUENCE</scope>
    <source>
        <strain evidence="11">LMG 25373</strain>
    </source>
</reference>
<dbReference type="InterPro" id="IPR006668">
    <property type="entry name" value="Mg_transptr_MgtE_intracell_dom"/>
</dbReference>
<dbReference type="SUPFAM" id="SSF161093">
    <property type="entry name" value="MgtE membrane domain-like"/>
    <property type="match status" value="1"/>
</dbReference>
<dbReference type="CDD" id="cd04606">
    <property type="entry name" value="CBS_pair_Mg_transporter"/>
    <property type="match status" value="1"/>
</dbReference>
<dbReference type="SUPFAM" id="SSF158791">
    <property type="entry name" value="MgtE N-terminal domain-like"/>
    <property type="match status" value="1"/>
</dbReference>
<name>A0ABT0VI79_9LACO</name>
<proteinExistence type="inferred from homology"/>
<keyword evidence="4 9" id="KW-0812">Transmembrane</keyword>